<dbReference type="Proteomes" id="UP000054047">
    <property type="component" value="Unassembled WGS sequence"/>
</dbReference>
<evidence type="ECO:0000256" key="1">
    <source>
        <dbReference type="SAM" id="Phobius"/>
    </source>
</evidence>
<keyword evidence="3" id="KW-1185">Reference proteome</keyword>
<proteinExistence type="predicted"/>
<organism evidence="2 3">
    <name type="scientific">Ancylostoma duodenale</name>
    <dbReference type="NCBI Taxonomy" id="51022"/>
    <lineage>
        <taxon>Eukaryota</taxon>
        <taxon>Metazoa</taxon>
        <taxon>Ecdysozoa</taxon>
        <taxon>Nematoda</taxon>
        <taxon>Chromadorea</taxon>
        <taxon>Rhabditida</taxon>
        <taxon>Rhabditina</taxon>
        <taxon>Rhabditomorpha</taxon>
        <taxon>Strongyloidea</taxon>
        <taxon>Ancylostomatidae</taxon>
        <taxon>Ancylostomatinae</taxon>
        <taxon>Ancylostoma</taxon>
    </lineage>
</organism>
<gene>
    <name evidence="2" type="ORF">ANCDUO_16920</name>
</gene>
<feature type="transmembrane region" description="Helical" evidence="1">
    <location>
        <begin position="59"/>
        <end position="80"/>
    </location>
</feature>
<reference evidence="2 3" key="1">
    <citation type="submission" date="2013-12" db="EMBL/GenBank/DDBJ databases">
        <title>Draft genome of the parsitic nematode Ancylostoma duodenale.</title>
        <authorList>
            <person name="Mitreva M."/>
        </authorList>
    </citation>
    <scope>NUCLEOTIDE SEQUENCE [LARGE SCALE GENOMIC DNA]</scope>
    <source>
        <strain evidence="2 3">Zhejiang</strain>
    </source>
</reference>
<name>A0A0C2FWM7_9BILA</name>
<keyword evidence="1" id="KW-1133">Transmembrane helix</keyword>
<sequence>MKISSLAFDKRDSAGVADVIPFCAYLANPATLIFGPFHTFQEFETTLNRKAPKKSWQAVLLNSLFFIHSVYQLIYLGAPFDGEGASEGYDFYHTMSTWRRHYFAAHWIGLAIALLSFCI</sequence>
<feature type="transmembrane region" description="Helical" evidence="1">
    <location>
        <begin position="100"/>
        <end position="118"/>
    </location>
</feature>
<keyword evidence="1" id="KW-0812">Transmembrane</keyword>
<protein>
    <submittedName>
        <fullName evidence="2">Uncharacterized protein</fullName>
    </submittedName>
</protein>
<dbReference type="OrthoDB" id="5968863at2759"/>
<evidence type="ECO:0000313" key="3">
    <source>
        <dbReference type="Proteomes" id="UP000054047"/>
    </source>
</evidence>
<keyword evidence="1" id="KW-0472">Membrane</keyword>
<dbReference type="EMBL" id="KN742358">
    <property type="protein sequence ID" value="KIH52965.1"/>
    <property type="molecule type" value="Genomic_DNA"/>
</dbReference>
<evidence type="ECO:0000313" key="2">
    <source>
        <dbReference type="EMBL" id="KIH52965.1"/>
    </source>
</evidence>
<accession>A0A0C2FWM7</accession>
<dbReference type="AlphaFoldDB" id="A0A0C2FWM7"/>